<evidence type="ECO:0000259" key="1">
    <source>
        <dbReference type="Pfam" id="PF13794"/>
    </source>
</evidence>
<name>A0A420XMK5_9ACTN</name>
<dbReference type="CDD" id="cd00657">
    <property type="entry name" value="Ferritin_like"/>
    <property type="match status" value="1"/>
</dbReference>
<dbReference type="Gene3D" id="1.20.1260.10">
    <property type="match status" value="1"/>
</dbReference>
<dbReference type="Proteomes" id="UP000281955">
    <property type="component" value="Unassembled WGS sequence"/>
</dbReference>
<evidence type="ECO:0000313" key="2">
    <source>
        <dbReference type="EMBL" id="RKS72504.1"/>
    </source>
</evidence>
<reference evidence="2 3" key="1">
    <citation type="submission" date="2018-10" db="EMBL/GenBank/DDBJ databases">
        <title>Genomic Encyclopedia of Archaeal and Bacterial Type Strains, Phase II (KMG-II): from individual species to whole genera.</title>
        <authorList>
            <person name="Goeker M."/>
        </authorList>
    </citation>
    <scope>NUCLEOTIDE SEQUENCE [LARGE SCALE GENOMIC DNA]</scope>
    <source>
        <strain evidence="2 3">RP-AC37</strain>
    </source>
</reference>
<dbReference type="InParanoid" id="A0A420XMK5"/>
<gene>
    <name evidence="2" type="ORF">CLV35_2749</name>
</gene>
<sequence length="245" mass="26226">MLPAMGTLPAVTDRSAPDDILDGRPDDAAYRRGVVSLLGLLAVGELLGFERLATDAAAAPRLSDRAALQALAATEQAHFALLQERLVALGADVEATMTRYLPAFEEFHRRTAPSDWLEGLVKAYVGDAIARDFLREVSGSVGPSTRELVLRALEDAGHADFVIARVRAAVEADHRVAGRLALWGRRLVGEALSQAQHVAAEDDELTELLAGTPERPGTDLVALSSMFTRLTEAHTRRMAALGLSA</sequence>
<comment type="caution">
    <text evidence="2">The sequence shown here is derived from an EMBL/GenBank/DDBJ whole genome shotgun (WGS) entry which is preliminary data.</text>
</comment>
<organism evidence="2 3">
    <name type="scientific">Motilibacter peucedani</name>
    <dbReference type="NCBI Taxonomy" id="598650"/>
    <lineage>
        <taxon>Bacteria</taxon>
        <taxon>Bacillati</taxon>
        <taxon>Actinomycetota</taxon>
        <taxon>Actinomycetes</taxon>
        <taxon>Motilibacterales</taxon>
        <taxon>Motilibacteraceae</taxon>
        <taxon>Motilibacter</taxon>
    </lineage>
</organism>
<dbReference type="InterPro" id="IPR059125">
    <property type="entry name" value="Ferritin_actino"/>
</dbReference>
<keyword evidence="3" id="KW-1185">Reference proteome</keyword>
<feature type="domain" description="Ferritin-like" evidence="1">
    <location>
        <begin position="29"/>
        <end position="211"/>
    </location>
</feature>
<accession>A0A420XMK5</accession>
<dbReference type="AlphaFoldDB" id="A0A420XMK5"/>
<dbReference type="EMBL" id="RBWV01000013">
    <property type="protein sequence ID" value="RKS72504.1"/>
    <property type="molecule type" value="Genomic_DNA"/>
</dbReference>
<protein>
    <submittedName>
        <fullName evidence="2">tRNA-(MS[2]IO[6]A)-hydroxylase MiaE-like protein</fullName>
    </submittedName>
</protein>
<evidence type="ECO:0000313" key="3">
    <source>
        <dbReference type="Proteomes" id="UP000281955"/>
    </source>
</evidence>
<dbReference type="InterPro" id="IPR012347">
    <property type="entry name" value="Ferritin-like"/>
</dbReference>
<proteinExistence type="predicted"/>
<dbReference type="Pfam" id="PF13794">
    <property type="entry name" value="MiaE_2"/>
    <property type="match status" value="1"/>
</dbReference>